<evidence type="ECO:0000313" key="10">
    <source>
        <dbReference type="EMBL" id="SDR23749.1"/>
    </source>
</evidence>
<gene>
    <name evidence="10" type="ORF">SAMN05445850_3496</name>
</gene>
<dbReference type="EMBL" id="FNKX01000001">
    <property type="protein sequence ID" value="SDR23749.1"/>
    <property type="molecule type" value="Genomic_DNA"/>
</dbReference>
<keyword evidence="11" id="KW-1185">Reference proteome</keyword>
<evidence type="ECO:0000256" key="2">
    <source>
        <dbReference type="ARBA" id="ARBA00022448"/>
    </source>
</evidence>
<keyword evidence="2 7" id="KW-0813">Transport</keyword>
<feature type="transmembrane region" description="Helical" evidence="7">
    <location>
        <begin position="56"/>
        <end position="73"/>
    </location>
</feature>
<keyword evidence="6 7" id="KW-0472">Membrane</keyword>
<feature type="transmembrane region" description="Helical" evidence="7">
    <location>
        <begin position="273"/>
        <end position="294"/>
    </location>
</feature>
<dbReference type="Proteomes" id="UP000199365">
    <property type="component" value="Unassembled WGS sequence"/>
</dbReference>
<dbReference type="PANTHER" id="PTHR30151:SF16">
    <property type="entry name" value="ABC TRANSPORTER PERMEASE PROTEIN"/>
    <property type="match status" value="1"/>
</dbReference>
<reference evidence="11" key="1">
    <citation type="submission" date="2016-10" db="EMBL/GenBank/DDBJ databases">
        <authorList>
            <person name="Varghese N."/>
            <person name="Submissions S."/>
        </authorList>
    </citation>
    <scope>NUCLEOTIDE SEQUENCE [LARGE SCALE GENOMIC DNA]</scope>
    <source>
        <strain evidence="11">DUS833</strain>
    </source>
</reference>
<evidence type="ECO:0000313" key="11">
    <source>
        <dbReference type="Proteomes" id="UP000199365"/>
    </source>
</evidence>
<evidence type="ECO:0000256" key="3">
    <source>
        <dbReference type="ARBA" id="ARBA00022475"/>
    </source>
</evidence>
<protein>
    <submittedName>
        <fullName evidence="10">NitT/TauT family transport system permease protein</fullName>
    </submittedName>
</protein>
<sequence length="306" mass="33283">MSDATAHGSSSVHPPRDDMITRAPRGEIIREPSDAQHFSVVEKPLSLFERLYNQSWLRKFLILALLALVWEGYGRWLNNPLLFPTFSATVDAFCTSIANGELPGKAWASIHVLLLGYGCGLLLAALLTAAAITSRIGTDFLETMTSMLNPLPAIALLPLALIWFGLGNGSLIFVLVHSVTWSVALNTHSGFLSVSNTLKMVGRNYGLRGGRYVAAILVPAAFPSILTGLKIGWAFAWRTLIAAELVFGVSSGSGGLGWFIYENKNLLDIANVFAGLFTVILIGLAVENLVFRVLERHTVQRWGMQS</sequence>
<comment type="similarity">
    <text evidence="7">Belongs to the binding-protein-dependent transport system permease family.</text>
</comment>
<keyword evidence="5 7" id="KW-1133">Transmembrane helix</keyword>
<dbReference type="GO" id="GO:0055085">
    <property type="term" value="P:transmembrane transport"/>
    <property type="evidence" value="ECO:0007669"/>
    <property type="project" value="InterPro"/>
</dbReference>
<feature type="region of interest" description="Disordered" evidence="8">
    <location>
        <begin position="1"/>
        <end position="20"/>
    </location>
</feature>
<dbReference type="RefSeq" id="WP_090804998.1">
    <property type="nucleotide sequence ID" value="NZ_FNKX01000001.1"/>
</dbReference>
<dbReference type="Pfam" id="PF00528">
    <property type="entry name" value="BPD_transp_1"/>
    <property type="match status" value="1"/>
</dbReference>
<feature type="transmembrane region" description="Helical" evidence="7">
    <location>
        <begin position="212"/>
        <end position="233"/>
    </location>
</feature>
<organism evidence="10 11">
    <name type="scientific">Paraburkholderia tuberum</name>
    <dbReference type="NCBI Taxonomy" id="157910"/>
    <lineage>
        <taxon>Bacteria</taxon>
        <taxon>Pseudomonadati</taxon>
        <taxon>Pseudomonadota</taxon>
        <taxon>Betaproteobacteria</taxon>
        <taxon>Burkholderiales</taxon>
        <taxon>Burkholderiaceae</taxon>
        <taxon>Paraburkholderia</taxon>
    </lineage>
</organism>
<keyword evidence="3" id="KW-1003">Cell membrane</keyword>
<feature type="transmembrane region" description="Helical" evidence="7">
    <location>
        <begin position="240"/>
        <end position="261"/>
    </location>
</feature>
<feature type="domain" description="ABC transmembrane type-1" evidence="9">
    <location>
        <begin position="102"/>
        <end position="290"/>
    </location>
</feature>
<dbReference type="Gene3D" id="1.10.3720.10">
    <property type="entry name" value="MetI-like"/>
    <property type="match status" value="1"/>
</dbReference>
<name>A0A1H1HED8_9BURK</name>
<dbReference type="STRING" id="157910.SAMN05445850_3496"/>
<dbReference type="InterPro" id="IPR035906">
    <property type="entry name" value="MetI-like_sf"/>
</dbReference>
<dbReference type="SUPFAM" id="SSF161098">
    <property type="entry name" value="MetI-like"/>
    <property type="match status" value="1"/>
</dbReference>
<feature type="transmembrane region" description="Helical" evidence="7">
    <location>
        <begin position="110"/>
        <end position="132"/>
    </location>
</feature>
<dbReference type="PANTHER" id="PTHR30151">
    <property type="entry name" value="ALKANE SULFONATE ABC TRANSPORTER-RELATED, MEMBRANE SUBUNIT"/>
    <property type="match status" value="1"/>
</dbReference>
<dbReference type="GO" id="GO:0005886">
    <property type="term" value="C:plasma membrane"/>
    <property type="evidence" value="ECO:0007669"/>
    <property type="project" value="UniProtKB-SubCell"/>
</dbReference>
<keyword evidence="4 7" id="KW-0812">Transmembrane</keyword>
<proteinExistence type="inferred from homology"/>
<dbReference type="CDD" id="cd06261">
    <property type="entry name" value="TM_PBP2"/>
    <property type="match status" value="1"/>
</dbReference>
<dbReference type="AlphaFoldDB" id="A0A1H1HED8"/>
<feature type="transmembrane region" description="Helical" evidence="7">
    <location>
        <begin position="153"/>
        <end position="176"/>
    </location>
</feature>
<evidence type="ECO:0000256" key="8">
    <source>
        <dbReference type="SAM" id="MobiDB-lite"/>
    </source>
</evidence>
<comment type="subcellular location">
    <subcellularLocation>
        <location evidence="1 7">Cell membrane</location>
        <topology evidence="1 7">Multi-pass membrane protein</topology>
    </subcellularLocation>
</comment>
<evidence type="ECO:0000256" key="4">
    <source>
        <dbReference type="ARBA" id="ARBA00022692"/>
    </source>
</evidence>
<dbReference type="PROSITE" id="PS50928">
    <property type="entry name" value="ABC_TM1"/>
    <property type="match status" value="1"/>
</dbReference>
<evidence type="ECO:0000256" key="7">
    <source>
        <dbReference type="RuleBase" id="RU363032"/>
    </source>
</evidence>
<evidence type="ECO:0000256" key="6">
    <source>
        <dbReference type="ARBA" id="ARBA00023136"/>
    </source>
</evidence>
<evidence type="ECO:0000256" key="1">
    <source>
        <dbReference type="ARBA" id="ARBA00004651"/>
    </source>
</evidence>
<accession>A0A1H1HED8</accession>
<dbReference type="InterPro" id="IPR000515">
    <property type="entry name" value="MetI-like"/>
</dbReference>
<evidence type="ECO:0000256" key="5">
    <source>
        <dbReference type="ARBA" id="ARBA00022989"/>
    </source>
</evidence>
<evidence type="ECO:0000259" key="9">
    <source>
        <dbReference type="PROSITE" id="PS50928"/>
    </source>
</evidence>